<feature type="transmembrane region" description="Helical" evidence="5">
    <location>
        <begin position="122"/>
        <end position="142"/>
    </location>
</feature>
<evidence type="ECO:0000313" key="8">
    <source>
        <dbReference type="Proteomes" id="UP000037510"/>
    </source>
</evidence>
<keyword evidence="8" id="KW-1185">Reference proteome</keyword>
<accession>A0A0L7KVQ6</accession>
<feature type="transmembrane region" description="Helical" evidence="5">
    <location>
        <begin position="240"/>
        <end position="262"/>
    </location>
</feature>
<feature type="transmembrane region" description="Helical" evidence="5">
    <location>
        <begin position="424"/>
        <end position="441"/>
    </location>
</feature>
<feature type="transmembrane region" description="Helical" evidence="5">
    <location>
        <begin position="149"/>
        <end position="171"/>
    </location>
</feature>
<feature type="transmembrane region" description="Helical" evidence="5">
    <location>
        <begin position="297"/>
        <end position="316"/>
    </location>
</feature>
<feature type="transmembrane region" description="Helical" evidence="5">
    <location>
        <begin position="177"/>
        <end position="196"/>
    </location>
</feature>
<organism evidence="7 8">
    <name type="scientific">Operophtera brumata</name>
    <name type="common">Winter moth</name>
    <name type="synonym">Phalaena brumata</name>
    <dbReference type="NCBI Taxonomy" id="104452"/>
    <lineage>
        <taxon>Eukaryota</taxon>
        <taxon>Metazoa</taxon>
        <taxon>Ecdysozoa</taxon>
        <taxon>Arthropoda</taxon>
        <taxon>Hexapoda</taxon>
        <taxon>Insecta</taxon>
        <taxon>Pterygota</taxon>
        <taxon>Neoptera</taxon>
        <taxon>Endopterygota</taxon>
        <taxon>Lepidoptera</taxon>
        <taxon>Glossata</taxon>
        <taxon>Ditrysia</taxon>
        <taxon>Geometroidea</taxon>
        <taxon>Geometridae</taxon>
        <taxon>Larentiinae</taxon>
        <taxon>Operophtera</taxon>
    </lineage>
</organism>
<feature type="transmembrane region" description="Helical" evidence="5">
    <location>
        <begin position="89"/>
        <end position="110"/>
    </location>
</feature>
<feature type="transmembrane region" description="Helical" evidence="5">
    <location>
        <begin position="380"/>
        <end position="403"/>
    </location>
</feature>
<dbReference type="EMBL" id="JTDY01005148">
    <property type="protein sequence ID" value="KOB67323.1"/>
    <property type="molecule type" value="Genomic_DNA"/>
</dbReference>
<dbReference type="Proteomes" id="UP000037510">
    <property type="component" value="Unassembled WGS sequence"/>
</dbReference>
<dbReference type="InterPro" id="IPR011701">
    <property type="entry name" value="MFS"/>
</dbReference>
<reference evidence="7 8" key="1">
    <citation type="journal article" date="2015" name="Genome Biol. Evol.">
        <title>The genome of winter moth (Operophtera brumata) provides a genomic perspective on sexual dimorphism and phenology.</title>
        <authorList>
            <person name="Derks M.F."/>
            <person name="Smit S."/>
            <person name="Salis L."/>
            <person name="Schijlen E."/>
            <person name="Bossers A."/>
            <person name="Mateman C."/>
            <person name="Pijl A.S."/>
            <person name="de Ridder D."/>
            <person name="Groenen M.A."/>
            <person name="Visser M.E."/>
            <person name="Megens H.J."/>
        </authorList>
    </citation>
    <scope>NUCLEOTIDE SEQUENCE [LARGE SCALE GENOMIC DNA]</scope>
    <source>
        <strain evidence="7">WM2013NL</strain>
        <tissue evidence="7">Head and thorax</tissue>
    </source>
</reference>
<dbReference type="Gene3D" id="1.20.1250.20">
    <property type="entry name" value="MFS general substrate transporter like domains"/>
    <property type="match status" value="1"/>
</dbReference>
<gene>
    <name evidence="7" type="ORF">OBRU01_19975</name>
</gene>
<keyword evidence="3 5" id="KW-1133">Transmembrane helix</keyword>
<dbReference type="Pfam" id="PF07690">
    <property type="entry name" value="MFS_1"/>
    <property type="match status" value="1"/>
</dbReference>
<protein>
    <submittedName>
        <fullName evidence="7">Organic cation transporter</fullName>
    </submittedName>
</protein>
<dbReference type="InterPro" id="IPR036259">
    <property type="entry name" value="MFS_trans_sf"/>
</dbReference>
<dbReference type="STRING" id="104452.A0A0L7KVQ6"/>
<dbReference type="SUPFAM" id="SSF103473">
    <property type="entry name" value="MFS general substrate transporter"/>
    <property type="match status" value="1"/>
</dbReference>
<evidence type="ECO:0000256" key="3">
    <source>
        <dbReference type="ARBA" id="ARBA00022989"/>
    </source>
</evidence>
<dbReference type="SMART" id="SM00563">
    <property type="entry name" value="PlsC"/>
    <property type="match status" value="1"/>
</dbReference>
<feature type="transmembrane region" description="Helical" evidence="5">
    <location>
        <begin position="268"/>
        <end position="290"/>
    </location>
</feature>
<feature type="transmembrane region" description="Helical" evidence="5">
    <location>
        <begin position="683"/>
        <end position="706"/>
    </location>
</feature>
<sequence length="718" mass="82617">MVQINELIGSLGKYHVWLCCLIFISKFGVAFHTMAIIFLAPPAQYRCPDTNSSCCENPVFDTSVFTRTIVMEWNLICQNTWLKDLHQTIFQFGVLTVILEVFTGIMASFLPDFWSFTIVRMILGFAVGGVLVIGFVIVMEYVGNLHRDVVSALIHIPFSLGHITLALFGLLITDYMYFQLIISGTTVVLLIYICVLPESPRWLLAMNKNIDLYQLEHKSRREKRGTVIDLFRTPNIRRNILLMSFVWFVCSYCFYGLAYYISHLTGDVFINVLACGCVCLCGCIFAIPMIKFMNRRSITILGNALCSACLFILAFIPEGKGSVVLGCAGIFFSYITFIVGYLYCSEMFPTVVRNAALGISSMMARLGAMVAPFMAGLRPYGQWCAPVGFGVMPMIAACLCLLLPETKGCELMMTIEEGEALGFYILYCPVMYLMFINHQLYRKVVDTLFALWELYPVSTILVMNHRTRVDWNYVWIALYHATQDPNAGNHCICRESLHYDSSAQSNWLDLGGRAKMKFVLKDEIKFGWIMQLNYFLYIKRNWREDETSVSQYVDYYTKLRYKCRLLLFPEGTDLCDSNKLRSWAVLCSQLRRSGLTSVYDVTVAYDTPAQTEADMLKGRIPGKVYFHFKRYSIEQLPKEEVALKTWLNDRAPRSLLLAKVAFIFWTIIDVMFAYALYNSLIFRFWALYHTILFIFVTWFFGGFHNIQYNHLNWIKKIM</sequence>
<feature type="transmembrane region" description="Helical" evidence="5">
    <location>
        <begin position="656"/>
        <end position="677"/>
    </location>
</feature>
<evidence type="ECO:0000256" key="4">
    <source>
        <dbReference type="ARBA" id="ARBA00023136"/>
    </source>
</evidence>
<evidence type="ECO:0000256" key="2">
    <source>
        <dbReference type="ARBA" id="ARBA00022692"/>
    </source>
</evidence>
<comment type="caution">
    <text evidence="7">The sequence shown here is derived from an EMBL/GenBank/DDBJ whole genome shotgun (WGS) entry which is preliminary data.</text>
</comment>
<keyword evidence="4 5" id="KW-0472">Membrane</keyword>
<feature type="transmembrane region" description="Helical" evidence="5">
    <location>
        <begin position="14"/>
        <end position="40"/>
    </location>
</feature>
<evidence type="ECO:0000259" key="6">
    <source>
        <dbReference type="SMART" id="SM00563"/>
    </source>
</evidence>
<comment type="subcellular location">
    <subcellularLocation>
        <location evidence="1">Membrane</location>
        <topology evidence="1">Multi-pass membrane protein</topology>
    </subcellularLocation>
</comment>
<evidence type="ECO:0000256" key="5">
    <source>
        <dbReference type="SAM" id="Phobius"/>
    </source>
</evidence>
<keyword evidence="2 5" id="KW-0812">Transmembrane</keyword>
<dbReference type="GO" id="GO:0022857">
    <property type="term" value="F:transmembrane transporter activity"/>
    <property type="evidence" value="ECO:0007669"/>
    <property type="project" value="InterPro"/>
</dbReference>
<feature type="domain" description="Phospholipid/glycerol acyltransferase" evidence="6">
    <location>
        <begin position="459"/>
        <end position="606"/>
    </location>
</feature>
<dbReference type="CDD" id="cd07990">
    <property type="entry name" value="LPLAT_LCLAT1-like"/>
    <property type="match status" value="1"/>
</dbReference>
<dbReference type="PANTHER" id="PTHR24064">
    <property type="entry name" value="SOLUTE CARRIER FAMILY 22 MEMBER"/>
    <property type="match status" value="1"/>
</dbReference>
<feature type="transmembrane region" description="Helical" evidence="5">
    <location>
        <begin position="322"/>
        <end position="343"/>
    </location>
</feature>
<dbReference type="GO" id="GO:0016020">
    <property type="term" value="C:membrane"/>
    <property type="evidence" value="ECO:0007669"/>
    <property type="project" value="UniProtKB-SubCell"/>
</dbReference>
<proteinExistence type="predicted"/>
<dbReference type="InterPro" id="IPR002123">
    <property type="entry name" value="Plipid/glycerol_acylTrfase"/>
</dbReference>
<name>A0A0L7KVQ6_OPEBR</name>
<dbReference type="AlphaFoldDB" id="A0A0L7KVQ6"/>
<dbReference type="GO" id="GO:0016746">
    <property type="term" value="F:acyltransferase activity"/>
    <property type="evidence" value="ECO:0007669"/>
    <property type="project" value="InterPro"/>
</dbReference>
<evidence type="ECO:0000313" key="7">
    <source>
        <dbReference type="EMBL" id="KOB67323.1"/>
    </source>
</evidence>
<evidence type="ECO:0000256" key="1">
    <source>
        <dbReference type="ARBA" id="ARBA00004141"/>
    </source>
</evidence>